<dbReference type="GO" id="GO:0016740">
    <property type="term" value="F:transferase activity"/>
    <property type="evidence" value="ECO:0007669"/>
    <property type="project" value="UniProtKB-KW"/>
</dbReference>
<dbReference type="RefSeq" id="WP_183277768.1">
    <property type="nucleotide sequence ID" value="NZ_BLZR01000001.1"/>
</dbReference>
<dbReference type="InterPro" id="IPR025184">
    <property type="entry name" value="AadA_C"/>
</dbReference>
<evidence type="ECO:0000313" key="3">
    <source>
        <dbReference type="EMBL" id="GFP76330.1"/>
    </source>
</evidence>
<keyword evidence="4" id="KW-1185">Reference proteome</keyword>
<evidence type="ECO:0000259" key="2">
    <source>
        <dbReference type="Pfam" id="PF13427"/>
    </source>
</evidence>
<dbReference type="EMBL" id="BLZR01000001">
    <property type="protein sequence ID" value="GFP76330.1"/>
    <property type="molecule type" value="Genomic_DNA"/>
</dbReference>
<reference evidence="3 4" key="1">
    <citation type="submission" date="2020-07" db="EMBL/GenBank/DDBJ databases">
        <title>A new beta-1,3-glucan-decomposing anaerobic bacterium isolated from anoxic soil subjected to biological soil disinfestation.</title>
        <authorList>
            <person name="Ueki A."/>
            <person name="Tonouchi A."/>
        </authorList>
    </citation>
    <scope>NUCLEOTIDE SEQUENCE [LARGE SCALE GENOMIC DNA]</scope>
    <source>
        <strain evidence="3 4">TW1</strain>
    </source>
</reference>
<dbReference type="Gene3D" id="3.30.460.10">
    <property type="entry name" value="Beta Polymerase, domain 2"/>
    <property type="match status" value="1"/>
</dbReference>
<gene>
    <name evidence="3" type="ORF">bsdtw1_02432</name>
</gene>
<name>A0A6V8SH02_9CLOT</name>
<evidence type="ECO:0000256" key="1">
    <source>
        <dbReference type="ARBA" id="ARBA00022679"/>
    </source>
</evidence>
<proteinExistence type="predicted"/>
<comment type="caution">
    <text evidence="3">The sequence shown here is derived from an EMBL/GenBank/DDBJ whole genome shotgun (WGS) entry which is preliminary data.</text>
</comment>
<dbReference type="Pfam" id="PF13427">
    <property type="entry name" value="AadA_C"/>
    <property type="match status" value="1"/>
</dbReference>
<dbReference type="SUPFAM" id="SSF81301">
    <property type="entry name" value="Nucleotidyltransferase"/>
    <property type="match status" value="1"/>
</dbReference>
<accession>A0A6V8SH02</accession>
<evidence type="ECO:0000313" key="4">
    <source>
        <dbReference type="Proteomes" id="UP000580568"/>
    </source>
</evidence>
<organism evidence="3 4">
    <name type="scientific">Clostridium fungisolvens</name>
    <dbReference type="NCBI Taxonomy" id="1604897"/>
    <lineage>
        <taxon>Bacteria</taxon>
        <taxon>Bacillati</taxon>
        <taxon>Bacillota</taxon>
        <taxon>Clostridia</taxon>
        <taxon>Eubacteriales</taxon>
        <taxon>Clostridiaceae</taxon>
        <taxon>Clostridium</taxon>
    </lineage>
</organism>
<dbReference type="AlphaFoldDB" id="A0A6V8SH02"/>
<sequence>MNDRIPTIIKSLLFEYESKLKNSFGNKIYGVYLYNSVALGAFDINKSDIDFITILNEEFTAKEIVRLKTIHKELNDKFKYAKRMEGMYITMDKIGKVNDDITPYVYFADNSLHDYGYYDINYVTWWTLKSNGIGINSPDINELKLDVEWTNIIDNMNYNLNKYWKGKMDKNLIFLTDYWIEFSVLTLCRILYTLENKNIISKTESAKYQMNNLPDSFRLIIQEALRIREGTSKNSLYPLRIKRLNEVKKFINYVIHYCNEKYNFLSA</sequence>
<keyword evidence="1" id="KW-0808">Transferase</keyword>
<feature type="domain" description="Adenylyltransferase AadA C-terminal" evidence="2">
    <location>
        <begin position="182"/>
        <end position="254"/>
    </location>
</feature>
<protein>
    <recommendedName>
        <fullName evidence="2">Adenylyltransferase AadA C-terminal domain-containing protein</fullName>
    </recommendedName>
</protein>
<dbReference type="InterPro" id="IPR043519">
    <property type="entry name" value="NT_sf"/>
</dbReference>
<dbReference type="Proteomes" id="UP000580568">
    <property type="component" value="Unassembled WGS sequence"/>
</dbReference>